<proteinExistence type="predicted"/>
<evidence type="ECO:0000256" key="1">
    <source>
        <dbReference type="ARBA" id="ARBA00004123"/>
    </source>
</evidence>
<name>A0A6A7BIN9_9PLEO</name>
<dbReference type="InterPro" id="IPR007219">
    <property type="entry name" value="XnlR_reg_dom"/>
</dbReference>
<gene>
    <name evidence="7" type="ORF">T440DRAFT_210279</name>
</gene>
<dbReference type="Pfam" id="PF04082">
    <property type="entry name" value="Fungal_trans"/>
    <property type="match status" value="1"/>
</dbReference>
<dbReference type="Pfam" id="PF00172">
    <property type="entry name" value="Zn_clus"/>
    <property type="match status" value="2"/>
</dbReference>
<keyword evidence="8" id="KW-1185">Reference proteome</keyword>
<sequence length="691" mass="77599">MPACIQCRQRKVRCRGQQEGCDACQRLGFQCSSSEIANPNSVIPSNSEGFVRKRGSRACDACRAQRVRCVAKEGTSGCVRCYQKSLRCVYSLSVRRYQADERERRQKTKERAFEAEGLDLAEISPQLLFKSPNEGAMSSNHMNQSEIDKVLGCETFTARYLIEIYFRYAYPVVTFGFLHQAETLSEYSRNEVPHALLLAICGVASRFVAPDSHYPDRGRVWTAHAESLILQSLGKASRYIIQTIMILSYDYRCNHQSSKTFFLLPLAVRMALFLKLHKEDDSLAFRDQESRRRLMWCIFAVDRFSAGGIAEYIQLPTSILHISLPCVDVFFNTGKAISCPQIHQSGHSGPDISITALTIGLFEVRSRILKYTKSLLESSSSPDGSLNEFKALETELRTIELSIPLDLRCNEHACYLRASSPERTTFILFHIYLHHCHCELYRLLNPGYREALPVSVIESTSTDLVGYAQAKCLEHAMAIGDLVSLSHRLVVEDLYVSDPGIFVLLYQASCAILYACHRDSPAFSMSPQIAHSFFKTFITVLEKLLQYFPKFMVYVEDIKNMQKSIEHPNVPMPRQVAAADIDFRARPIPEPEEASEEDVSKGLRIPIPSSTMASQGSSLSGLVKTALHVHDQSGSPQRDSSAQTYLEGLSWPYFGPMGSTLGVEGDPMDGLLWNWAEVFDMELATTGTLPN</sequence>
<keyword evidence="4" id="KW-0804">Transcription</keyword>
<evidence type="ECO:0000256" key="3">
    <source>
        <dbReference type="ARBA" id="ARBA00023015"/>
    </source>
</evidence>
<protein>
    <recommendedName>
        <fullName evidence="6">Zn(2)-C6 fungal-type domain-containing protein</fullName>
    </recommendedName>
</protein>
<comment type="subcellular location">
    <subcellularLocation>
        <location evidence="1">Nucleus</location>
    </subcellularLocation>
</comment>
<evidence type="ECO:0000256" key="4">
    <source>
        <dbReference type="ARBA" id="ARBA00023163"/>
    </source>
</evidence>
<dbReference type="GO" id="GO:0008270">
    <property type="term" value="F:zinc ion binding"/>
    <property type="evidence" value="ECO:0007669"/>
    <property type="project" value="InterPro"/>
</dbReference>
<dbReference type="GO" id="GO:0000981">
    <property type="term" value="F:DNA-binding transcription factor activity, RNA polymerase II-specific"/>
    <property type="evidence" value="ECO:0007669"/>
    <property type="project" value="InterPro"/>
</dbReference>
<dbReference type="Gene3D" id="4.10.240.10">
    <property type="entry name" value="Zn(2)-C6 fungal-type DNA-binding domain"/>
    <property type="match status" value="2"/>
</dbReference>
<reference evidence="7" key="1">
    <citation type="submission" date="2020-01" db="EMBL/GenBank/DDBJ databases">
        <authorList>
            <consortium name="DOE Joint Genome Institute"/>
            <person name="Haridas S."/>
            <person name="Albert R."/>
            <person name="Binder M."/>
            <person name="Bloem J."/>
            <person name="Labutti K."/>
            <person name="Salamov A."/>
            <person name="Andreopoulos B."/>
            <person name="Baker S.E."/>
            <person name="Barry K."/>
            <person name="Bills G."/>
            <person name="Bluhm B.H."/>
            <person name="Cannon C."/>
            <person name="Castanera R."/>
            <person name="Culley D.E."/>
            <person name="Daum C."/>
            <person name="Ezra D."/>
            <person name="Gonzalez J.B."/>
            <person name="Henrissat B."/>
            <person name="Kuo A."/>
            <person name="Liang C."/>
            <person name="Lipzen A."/>
            <person name="Lutzoni F."/>
            <person name="Magnuson J."/>
            <person name="Mondo S."/>
            <person name="Nolan M."/>
            <person name="Ohm R."/>
            <person name="Pangilinan J."/>
            <person name="Park H.-J."/>
            <person name="Ramirez L."/>
            <person name="Alfaro M."/>
            <person name="Sun H."/>
            <person name="Tritt A."/>
            <person name="Yoshinaga Y."/>
            <person name="Zwiers L.-H."/>
            <person name="Turgeon B.G."/>
            <person name="Goodwin S.B."/>
            <person name="Spatafora J.W."/>
            <person name="Crous P.W."/>
            <person name="Grigoriev I.V."/>
        </authorList>
    </citation>
    <scope>NUCLEOTIDE SEQUENCE</scope>
    <source>
        <strain evidence="7">IPT5</strain>
    </source>
</reference>
<dbReference type="AlphaFoldDB" id="A0A6A7BIN9"/>
<organism evidence="7 8">
    <name type="scientific">Plenodomus tracheiphilus IPT5</name>
    <dbReference type="NCBI Taxonomy" id="1408161"/>
    <lineage>
        <taxon>Eukaryota</taxon>
        <taxon>Fungi</taxon>
        <taxon>Dikarya</taxon>
        <taxon>Ascomycota</taxon>
        <taxon>Pezizomycotina</taxon>
        <taxon>Dothideomycetes</taxon>
        <taxon>Pleosporomycetidae</taxon>
        <taxon>Pleosporales</taxon>
        <taxon>Pleosporineae</taxon>
        <taxon>Leptosphaeriaceae</taxon>
        <taxon>Plenodomus</taxon>
    </lineage>
</organism>
<dbReference type="OrthoDB" id="103349at2759"/>
<keyword evidence="5" id="KW-0539">Nucleus</keyword>
<dbReference type="PROSITE" id="PS50048">
    <property type="entry name" value="ZN2_CY6_FUNGAL_2"/>
    <property type="match status" value="2"/>
</dbReference>
<dbReference type="CDD" id="cd00067">
    <property type="entry name" value="GAL4"/>
    <property type="match status" value="2"/>
</dbReference>
<evidence type="ECO:0000256" key="2">
    <source>
        <dbReference type="ARBA" id="ARBA00022723"/>
    </source>
</evidence>
<dbReference type="CDD" id="cd12148">
    <property type="entry name" value="fungal_TF_MHR"/>
    <property type="match status" value="1"/>
</dbReference>
<dbReference type="PROSITE" id="PS00463">
    <property type="entry name" value="ZN2_CY6_FUNGAL_1"/>
    <property type="match status" value="2"/>
</dbReference>
<dbReference type="SUPFAM" id="SSF57701">
    <property type="entry name" value="Zn2/Cys6 DNA-binding domain"/>
    <property type="match status" value="2"/>
</dbReference>
<dbReference type="GO" id="GO:0006351">
    <property type="term" value="P:DNA-templated transcription"/>
    <property type="evidence" value="ECO:0007669"/>
    <property type="project" value="InterPro"/>
</dbReference>
<accession>A0A6A7BIN9</accession>
<dbReference type="GO" id="GO:0003677">
    <property type="term" value="F:DNA binding"/>
    <property type="evidence" value="ECO:0007669"/>
    <property type="project" value="InterPro"/>
</dbReference>
<feature type="domain" description="Zn(2)-C6 fungal-type" evidence="6">
    <location>
        <begin position="3"/>
        <end position="33"/>
    </location>
</feature>
<evidence type="ECO:0000313" key="8">
    <source>
        <dbReference type="Proteomes" id="UP000799423"/>
    </source>
</evidence>
<keyword evidence="3" id="KW-0805">Transcription regulation</keyword>
<dbReference type="PANTHER" id="PTHR47338">
    <property type="entry name" value="ZN(II)2CYS6 TRANSCRIPTION FACTOR (EUROFUNG)-RELATED"/>
    <property type="match status" value="1"/>
</dbReference>
<dbReference type="SMART" id="SM00066">
    <property type="entry name" value="GAL4"/>
    <property type="match status" value="2"/>
</dbReference>
<dbReference type="Proteomes" id="UP000799423">
    <property type="component" value="Unassembled WGS sequence"/>
</dbReference>
<keyword evidence="2" id="KW-0479">Metal-binding</keyword>
<dbReference type="InterPro" id="IPR036864">
    <property type="entry name" value="Zn2-C6_fun-type_DNA-bd_sf"/>
</dbReference>
<dbReference type="InterPro" id="IPR001138">
    <property type="entry name" value="Zn2Cys6_DnaBD"/>
</dbReference>
<evidence type="ECO:0000256" key="5">
    <source>
        <dbReference type="ARBA" id="ARBA00023242"/>
    </source>
</evidence>
<evidence type="ECO:0000313" key="7">
    <source>
        <dbReference type="EMBL" id="KAF2855366.1"/>
    </source>
</evidence>
<dbReference type="EMBL" id="MU006291">
    <property type="protein sequence ID" value="KAF2855366.1"/>
    <property type="molecule type" value="Genomic_DNA"/>
</dbReference>
<feature type="domain" description="Zn(2)-C6 fungal-type" evidence="6">
    <location>
        <begin position="58"/>
        <end position="90"/>
    </location>
</feature>
<dbReference type="PANTHER" id="PTHR47338:SF7">
    <property type="entry name" value="ZN(II)2CYS6 TRANSCRIPTION FACTOR (EUROFUNG)"/>
    <property type="match status" value="1"/>
</dbReference>
<dbReference type="InterPro" id="IPR050815">
    <property type="entry name" value="TF_fung"/>
</dbReference>
<dbReference type="GO" id="GO:0005634">
    <property type="term" value="C:nucleus"/>
    <property type="evidence" value="ECO:0007669"/>
    <property type="project" value="UniProtKB-SubCell"/>
</dbReference>
<evidence type="ECO:0000259" key="6">
    <source>
        <dbReference type="PROSITE" id="PS50048"/>
    </source>
</evidence>